<proteinExistence type="predicted"/>
<name>A0A6G1PXP5_CHAAH</name>
<organism evidence="1 2">
    <name type="scientific">Channa argus</name>
    <name type="common">Northern snakehead</name>
    <name type="synonym">Ophicephalus argus</name>
    <dbReference type="NCBI Taxonomy" id="215402"/>
    <lineage>
        <taxon>Eukaryota</taxon>
        <taxon>Metazoa</taxon>
        <taxon>Chordata</taxon>
        <taxon>Craniata</taxon>
        <taxon>Vertebrata</taxon>
        <taxon>Euteleostomi</taxon>
        <taxon>Actinopterygii</taxon>
        <taxon>Neopterygii</taxon>
        <taxon>Teleostei</taxon>
        <taxon>Neoteleostei</taxon>
        <taxon>Acanthomorphata</taxon>
        <taxon>Anabantaria</taxon>
        <taxon>Anabantiformes</taxon>
        <taxon>Channoidei</taxon>
        <taxon>Channidae</taxon>
        <taxon>Channa</taxon>
    </lineage>
</organism>
<sequence length="102" mass="12111">MESRVPDQTHPKVYCIRTETELDSNVHRYSSKWVNHHLGEQEHLDHDAPEQPQKNLPHIFQWSCWFCYICFALLCVYTSTPNVPCDHSHVLILMIYKANVCW</sequence>
<gene>
    <name evidence="1" type="ORF">EXN66_Car010721</name>
</gene>
<reference evidence="1 2" key="1">
    <citation type="submission" date="2019-02" db="EMBL/GenBank/DDBJ databases">
        <title>Opniocepnalus argus genome.</title>
        <authorList>
            <person name="Zhou C."/>
            <person name="Xiao S."/>
        </authorList>
    </citation>
    <scope>NUCLEOTIDE SEQUENCE [LARGE SCALE GENOMIC DNA]</scope>
    <source>
        <strain evidence="1">OARG1902GOOAL</strain>
        <tissue evidence="1">Muscle</tissue>
    </source>
</reference>
<dbReference type="AlphaFoldDB" id="A0A6G1PXP5"/>
<dbReference type="EMBL" id="CM015721">
    <property type="protein sequence ID" value="KAF3695045.1"/>
    <property type="molecule type" value="Genomic_DNA"/>
</dbReference>
<evidence type="ECO:0000313" key="2">
    <source>
        <dbReference type="Proteomes" id="UP000503349"/>
    </source>
</evidence>
<evidence type="ECO:0000313" key="1">
    <source>
        <dbReference type="EMBL" id="KAF3695045.1"/>
    </source>
</evidence>
<dbReference type="Proteomes" id="UP000503349">
    <property type="component" value="Chromosome 10"/>
</dbReference>
<accession>A0A6G1PXP5</accession>
<protein>
    <submittedName>
        <fullName evidence="1">Uncharacterized protein</fullName>
    </submittedName>
</protein>
<reference evidence="2" key="2">
    <citation type="submission" date="2019-02" db="EMBL/GenBank/DDBJ databases">
        <title>Opniocepnalus argus Var Kimnra genome.</title>
        <authorList>
            <person name="Zhou C."/>
            <person name="Xiao S."/>
        </authorList>
    </citation>
    <scope>NUCLEOTIDE SEQUENCE [LARGE SCALE GENOMIC DNA]</scope>
</reference>
<keyword evidence="2" id="KW-1185">Reference proteome</keyword>